<dbReference type="EMBL" id="HG994362">
    <property type="protein sequence ID" value="CAF2235638.1"/>
    <property type="molecule type" value="Genomic_DNA"/>
</dbReference>
<evidence type="ECO:0000313" key="1">
    <source>
        <dbReference type="EMBL" id="CAF2235638.1"/>
    </source>
</evidence>
<proteinExistence type="predicted"/>
<dbReference type="Proteomes" id="UP001295469">
    <property type="component" value="Chromosome A08"/>
</dbReference>
<gene>
    <name evidence="1" type="ORF">DARMORV10_A08P14350.1</name>
</gene>
<sequence length="35" mass="4114">MMIKLLVLNWKSIRNIGHRPGINSTVLEYASKPFW</sequence>
<name>A0A817A0G6_BRANA</name>
<reference evidence="1" key="1">
    <citation type="submission" date="2021-01" db="EMBL/GenBank/DDBJ databases">
        <authorList>
            <consortium name="Genoscope - CEA"/>
            <person name="William W."/>
        </authorList>
    </citation>
    <scope>NUCLEOTIDE SEQUENCE</scope>
</reference>
<accession>A0A817A0G6</accession>
<protein>
    <submittedName>
        <fullName evidence="1">(rape) hypothetical protein</fullName>
    </submittedName>
</protein>
<organism evidence="1">
    <name type="scientific">Brassica napus</name>
    <name type="common">Rape</name>
    <dbReference type="NCBI Taxonomy" id="3708"/>
    <lineage>
        <taxon>Eukaryota</taxon>
        <taxon>Viridiplantae</taxon>
        <taxon>Streptophyta</taxon>
        <taxon>Embryophyta</taxon>
        <taxon>Tracheophyta</taxon>
        <taxon>Spermatophyta</taxon>
        <taxon>Magnoliopsida</taxon>
        <taxon>eudicotyledons</taxon>
        <taxon>Gunneridae</taxon>
        <taxon>Pentapetalae</taxon>
        <taxon>rosids</taxon>
        <taxon>malvids</taxon>
        <taxon>Brassicales</taxon>
        <taxon>Brassicaceae</taxon>
        <taxon>Brassiceae</taxon>
        <taxon>Brassica</taxon>
    </lineage>
</organism>
<dbReference type="AlphaFoldDB" id="A0A817A0G6"/>